<organism evidence="1">
    <name type="scientific">marine metagenome</name>
    <dbReference type="NCBI Taxonomy" id="408172"/>
    <lineage>
        <taxon>unclassified sequences</taxon>
        <taxon>metagenomes</taxon>
        <taxon>ecological metagenomes</taxon>
    </lineage>
</organism>
<evidence type="ECO:0000313" key="1">
    <source>
        <dbReference type="EMBL" id="SVE09400.1"/>
    </source>
</evidence>
<name>A0A383APE7_9ZZZZ</name>
<proteinExistence type="predicted"/>
<gene>
    <name evidence="1" type="ORF">METZ01_LOCUS462254</name>
</gene>
<sequence>DRTENANNNLVTDVDEIFGFPKMTPSAVISQIVAAMDEQADINRPNFSSSAEVAAVVVIIGFSDLTKNLIPLRNTLQAFIAFFGGENGLFTKGLFKILEIVKAGADNLAKGEDAYKVVIKVSNVVGARGTDPDDKEVLNMMGVDYNYEAVFEEGDLVVGPIRMFGGTAGKGRAMGIVTEVETTSNEPRFPLSSQTLTLTCLTDTDQHAFNNLGNGNVIQKVAYFKNQETKIDQNSGETIVGPEFNDYKYI</sequence>
<feature type="non-terminal residue" evidence="1">
    <location>
        <position position="250"/>
    </location>
</feature>
<accession>A0A383APE7</accession>
<protein>
    <submittedName>
        <fullName evidence="1">Uncharacterized protein</fullName>
    </submittedName>
</protein>
<dbReference type="AlphaFoldDB" id="A0A383APE7"/>
<dbReference type="EMBL" id="UINC01193673">
    <property type="protein sequence ID" value="SVE09400.1"/>
    <property type="molecule type" value="Genomic_DNA"/>
</dbReference>
<reference evidence="1" key="1">
    <citation type="submission" date="2018-05" db="EMBL/GenBank/DDBJ databases">
        <authorList>
            <person name="Lanie J.A."/>
            <person name="Ng W.-L."/>
            <person name="Kazmierczak K.M."/>
            <person name="Andrzejewski T.M."/>
            <person name="Davidsen T.M."/>
            <person name="Wayne K.J."/>
            <person name="Tettelin H."/>
            <person name="Glass J.I."/>
            <person name="Rusch D."/>
            <person name="Podicherti R."/>
            <person name="Tsui H.-C.T."/>
            <person name="Winkler M.E."/>
        </authorList>
    </citation>
    <scope>NUCLEOTIDE SEQUENCE</scope>
</reference>
<feature type="non-terminal residue" evidence="1">
    <location>
        <position position="1"/>
    </location>
</feature>